<feature type="transmembrane region" description="Helical" evidence="6">
    <location>
        <begin position="25"/>
        <end position="41"/>
    </location>
</feature>
<evidence type="ECO:0000256" key="2">
    <source>
        <dbReference type="ARBA" id="ARBA00022475"/>
    </source>
</evidence>
<keyword evidence="2" id="KW-1003">Cell membrane</keyword>
<name>A0A3A3GDB0_9BURK</name>
<comment type="caution">
    <text evidence="8">The sequence shown here is derived from an EMBL/GenBank/DDBJ whole genome shotgun (WGS) entry which is preliminary data.</text>
</comment>
<keyword evidence="4 6" id="KW-1133">Transmembrane helix</keyword>
<evidence type="ECO:0000256" key="4">
    <source>
        <dbReference type="ARBA" id="ARBA00022989"/>
    </source>
</evidence>
<feature type="transmembrane region" description="Helical" evidence="6">
    <location>
        <begin position="526"/>
        <end position="546"/>
    </location>
</feature>
<feature type="transmembrane region" description="Helical" evidence="6">
    <location>
        <begin position="314"/>
        <end position="337"/>
    </location>
</feature>
<dbReference type="NCBIfam" id="TIGR00361">
    <property type="entry name" value="ComEC_Rec2"/>
    <property type="match status" value="1"/>
</dbReference>
<dbReference type="NCBIfam" id="TIGR00360">
    <property type="entry name" value="ComEC_N-term"/>
    <property type="match status" value="1"/>
</dbReference>
<dbReference type="InterPro" id="IPR025405">
    <property type="entry name" value="DUF4131"/>
</dbReference>
<dbReference type="InterPro" id="IPR052159">
    <property type="entry name" value="Competence_DNA_uptake"/>
</dbReference>
<dbReference type="AlphaFoldDB" id="A0A3A3GDB0"/>
<feature type="transmembrane region" description="Helical" evidence="6">
    <location>
        <begin position="419"/>
        <end position="439"/>
    </location>
</feature>
<sequence>MRSAILGFVVGAAWLQTQPDLPGMWLMLALVAAVLLWALAIKKLPHWIARSSWPAWLTWPSWRVVALAAGGVLAGFVWAALFAHYSLREELPEEWEGRDITVIGTIDSLPHRFERGIRFNFAVERVLPEGGGDADAGASAARETAELAADAAQAATVATVSTDAAVPLAAAIPVVPSRLALSWYGGFRGEATQTVPGLLPGERWQLTVRLRRPHGNANPHGFDYEVWLLEQGLRATGTVRPDRRLDNKNEKRDDFVPGFSNAVERSRNWLRERIVAALPGKEYAGVIVALVVGDQRAIAQSDWQVFNRTGIGHLISISGLHITMVAGLFAGLFQFLWRRSFFTRAQLPLLLPAQKAAALAGVAMALVYVLLAGFGVPAQRTLYMLTVVAVALWCDRLTSVSHVLCLALGVVILLDPWAVLWPGFWLSFGAVAAILYVSVGRVAMPRAMMPPALSALATPAAITGAGSGSGMRKAAGALAPLRQRWQTWRESLRQAGRTQYAVTLGLVPLTMLLFGQVSLVSPLANALAIPLVSFIVTPLALAGSVLPAPLSDWILGFAHACVVWLAQAMAWLAALPAAVWSAPLPHWWIFAAALVGTVWLLAPRGWPLRWLGLAGWLPLLLNAPASPPAGELWVTAFDVGQGTALLIETPGRRLLYDTGPVYSPDSDGGSRVIVPYLKARGIDRLDGMIVSHSDTDHAGGALSLLDEVAVDWVSSSMAEDNPIVRAAAEHRRCQAGQAWDWDGMRFEMLHPSPASYDNPHLKPNSRSCALKITHGAQAILLPGDVERIDEAELLDVQGERLRATVLLAPHHGSGTSSTLSFLQAVDPQLALFQVGYRNRYKHPKREVYERYGELGIRRLRSDESGAVTLRFGAALEVDEYRGTHARYWYGR</sequence>
<feature type="transmembrane region" description="Helical" evidence="6">
    <location>
        <begin position="500"/>
        <end position="520"/>
    </location>
</feature>
<dbReference type="Proteomes" id="UP000266327">
    <property type="component" value="Unassembled WGS sequence"/>
</dbReference>
<reference evidence="9" key="1">
    <citation type="submission" date="2018-09" db="EMBL/GenBank/DDBJ databases">
        <authorList>
            <person name="Zhu H."/>
        </authorList>
    </citation>
    <scope>NUCLEOTIDE SEQUENCE [LARGE SCALE GENOMIC DNA]</scope>
    <source>
        <strain evidence="9">K1S02-23</strain>
    </source>
</reference>
<dbReference type="SMART" id="SM00849">
    <property type="entry name" value="Lactamase_B"/>
    <property type="match status" value="1"/>
</dbReference>
<feature type="transmembrane region" description="Helical" evidence="6">
    <location>
        <begin position="62"/>
        <end position="85"/>
    </location>
</feature>
<dbReference type="RefSeq" id="WP_119783671.1">
    <property type="nucleotide sequence ID" value="NZ_QYUQ01000002.1"/>
</dbReference>
<evidence type="ECO:0000256" key="6">
    <source>
        <dbReference type="SAM" id="Phobius"/>
    </source>
</evidence>
<dbReference type="GO" id="GO:0030420">
    <property type="term" value="P:establishment of competence for transformation"/>
    <property type="evidence" value="ECO:0007669"/>
    <property type="project" value="InterPro"/>
</dbReference>
<dbReference type="Pfam" id="PF03772">
    <property type="entry name" value="Competence"/>
    <property type="match status" value="1"/>
</dbReference>
<dbReference type="InterPro" id="IPR004797">
    <property type="entry name" value="Competence_ComEC/Rec2"/>
</dbReference>
<dbReference type="InterPro" id="IPR036866">
    <property type="entry name" value="RibonucZ/Hydroxyglut_hydro"/>
</dbReference>
<evidence type="ECO:0000256" key="3">
    <source>
        <dbReference type="ARBA" id="ARBA00022692"/>
    </source>
</evidence>
<gene>
    <name evidence="8" type="ORF">D3878_00395</name>
</gene>
<dbReference type="PANTHER" id="PTHR30619">
    <property type="entry name" value="DNA INTERNALIZATION/COMPETENCE PROTEIN COMEC/REC2"/>
    <property type="match status" value="1"/>
</dbReference>
<dbReference type="GO" id="GO:0005886">
    <property type="term" value="C:plasma membrane"/>
    <property type="evidence" value="ECO:0007669"/>
    <property type="project" value="UniProtKB-SubCell"/>
</dbReference>
<protein>
    <submittedName>
        <fullName evidence="8">DNA internalization-related competence protein ComEC/Rec2</fullName>
    </submittedName>
</protein>
<keyword evidence="3 6" id="KW-0812">Transmembrane</keyword>
<dbReference type="CDD" id="cd07731">
    <property type="entry name" value="ComA-like_MBL-fold"/>
    <property type="match status" value="1"/>
</dbReference>
<dbReference type="Pfam" id="PF13567">
    <property type="entry name" value="DUF4131"/>
    <property type="match status" value="1"/>
</dbReference>
<proteinExistence type="predicted"/>
<feature type="transmembrane region" description="Helical" evidence="6">
    <location>
        <begin position="357"/>
        <end position="376"/>
    </location>
</feature>
<dbReference type="InterPro" id="IPR001279">
    <property type="entry name" value="Metallo-B-lactamas"/>
</dbReference>
<dbReference type="Pfam" id="PF00753">
    <property type="entry name" value="Lactamase_B"/>
    <property type="match status" value="1"/>
</dbReference>
<feature type="transmembrane region" description="Helical" evidence="6">
    <location>
        <begin position="553"/>
        <end position="574"/>
    </location>
</feature>
<feature type="domain" description="Metallo-beta-lactamase" evidence="7">
    <location>
        <begin position="641"/>
        <end position="836"/>
    </location>
</feature>
<dbReference type="SUPFAM" id="SSF56281">
    <property type="entry name" value="Metallo-hydrolase/oxidoreductase"/>
    <property type="match status" value="1"/>
</dbReference>
<keyword evidence="9" id="KW-1185">Reference proteome</keyword>
<dbReference type="InterPro" id="IPR004477">
    <property type="entry name" value="ComEC_N"/>
</dbReference>
<feature type="transmembrane region" description="Helical" evidence="6">
    <location>
        <begin position="586"/>
        <end position="602"/>
    </location>
</feature>
<dbReference type="EMBL" id="QYUQ01000002">
    <property type="protein sequence ID" value="RJG00216.1"/>
    <property type="molecule type" value="Genomic_DNA"/>
</dbReference>
<evidence type="ECO:0000313" key="9">
    <source>
        <dbReference type="Proteomes" id="UP000266327"/>
    </source>
</evidence>
<dbReference type="PANTHER" id="PTHR30619:SF1">
    <property type="entry name" value="RECOMBINATION PROTEIN 2"/>
    <property type="match status" value="1"/>
</dbReference>
<evidence type="ECO:0000256" key="1">
    <source>
        <dbReference type="ARBA" id="ARBA00004651"/>
    </source>
</evidence>
<dbReference type="Gene3D" id="3.60.15.10">
    <property type="entry name" value="Ribonuclease Z/Hydroxyacylglutathione hydrolase-like"/>
    <property type="match status" value="1"/>
</dbReference>
<comment type="subcellular location">
    <subcellularLocation>
        <location evidence="1">Cell membrane</location>
        <topology evidence="1">Multi-pass membrane protein</topology>
    </subcellularLocation>
</comment>
<keyword evidence="5 6" id="KW-0472">Membrane</keyword>
<accession>A0A3A3GDB0</accession>
<dbReference type="InterPro" id="IPR035681">
    <property type="entry name" value="ComA-like_MBL"/>
</dbReference>
<evidence type="ECO:0000256" key="5">
    <source>
        <dbReference type="ARBA" id="ARBA00023136"/>
    </source>
</evidence>
<dbReference type="OrthoDB" id="9761531at2"/>
<organism evidence="8 9">
    <name type="scientific">Noviherbaspirillum sedimenti</name>
    <dbReference type="NCBI Taxonomy" id="2320865"/>
    <lineage>
        <taxon>Bacteria</taxon>
        <taxon>Pseudomonadati</taxon>
        <taxon>Pseudomonadota</taxon>
        <taxon>Betaproteobacteria</taxon>
        <taxon>Burkholderiales</taxon>
        <taxon>Oxalobacteraceae</taxon>
        <taxon>Noviherbaspirillum</taxon>
    </lineage>
</organism>
<evidence type="ECO:0000259" key="7">
    <source>
        <dbReference type="SMART" id="SM00849"/>
    </source>
</evidence>
<feature type="transmembrane region" description="Helical" evidence="6">
    <location>
        <begin position="383"/>
        <end position="413"/>
    </location>
</feature>
<evidence type="ECO:0000313" key="8">
    <source>
        <dbReference type="EMBL" id="RJG00216.1"/>
    </source>
</evidence>